<keyword evidence="1" id="KW-1133">Transmembrane helix</keyword>
<evidence type="ECO:0008006" key="4">
    <source>
        <dbReference type="Google" id="ProtNLM"/>
    </source>
</evidence>
<dbReference type="AlphaFoldDB" id="A0A2A9DXE7"/>
<accession>A0A2A9DXE7</accession>
<feature type="transmembrane region" description="Helical" evidence="1">
    <location>
        <begin position="16"/>
        <end position="40"/>
    </location>
</feature>
<evidence type="ECO:0000313" key="2">
    <source>
        <dbReference type="EMBL" id="PFG30805.1"/>
    </source>
</evidence>
<reference evidence="2 3" key="1">
    <citation type="submission" date="2017-10" db="EMBL/GenBank/DDBJ databases">
        <title>Sequencing the genomes of 1000 actinobacteria strains.</title>
        <authorList>
            <person name="Klenk H.-P."/>
        </authorList>
    </citation>
    <scope>NUCLEOTIDE SEQUENCE [LARGE SCALE GENOMIC DNA]</scope>
    <source>
        <strain evidence="2 3">DSM 21798</strain>
    </source>
</reference>
<dbReference type="EMBL" id="PDJE01000001">
    <property type="protein sequence ID" value="PFG30805.1"/>
    <property type="molecule type" value="Genomic_DNA"/>
</dbReference>
<dbReference type="Proteomes" id="UP000221369">
    <property type="component" value="Unassembled WGS sequence"/>
</dbReference>
<feature type="transmembrane region" description="Helical" evidence="1">
    <location>
        <begin position="60"/>
        <end position="80"/>
    </location>
</feature>
<dbReference type="OrthoDB" id="4990996at2"/>
<gene>
    <name evidence="2" type="ORF">ATJ78_1745</name>
</gene>
<protein>
    <recommendedName>
        <fullName evidence="4">Multidrug ABC transporter ATPase</fullName>
    </recommendedName>
</protein>
<keyword evidence="1" id="KW-0812">Transmembrane</keyword>
<comment type="caution">
    <text evidence="2">The sequence shown here is derived from an EMBL/GenBank/DDBJ whole genome shotgun (WGS) entry which is preliminary data.</text>
</comment>
<name>A0A2A9DXE7_9MICO</name>
<evidence type="ECO:0000256" key="1">
    <source>
        <dbReference type="SAM" id="Phobius"/>
    </source>
</evidence>
<proteinExistence type="predicted"/>
<dbReference type="RefSeq" id="WP_098407223.1">
    <property type="nucleotide sequence ID" value="NZ_PDJE01000001.1"/>
</dbReference>
<evidence type="ECO:0000313" key="3">
    <source>
        <dbReference type="Proteomes" id="UP000221369"/>
    </source>
</evidence>
<organism evidence="2 3">
    <name type="scientific">Paramicrobacterium agarici</name>
    <dbReference type="NCBI Taxonomy" id="630514"/>
    <lineage>
        <taxon>Bacteria</taxon>
        <taxon>Bacillati</taxon>
        <taxon>Actinomycetota</taxon>
        <taxon>Actinomycetes</taxon>
        <taxon>Micrococcales</taxon>
        <taxon>Microbacteriaceae</taxon>
        <taxon>Paramicrobacterium</taxon>
    </lineage>
</organism>
<keyword evidence="1" id="KW-0472">Membrane</keyword>
<sequence length="89" mass="9303">MASSGSDSSTSVVQRVLAYALLGVVLISVASFFAIMIGTWNGMEQADFGTGLWPVVAMTPYIGLPLAMIMLIALLVAGAVGRSRAARRQ</sequence>
<keyword evidence="3" id="KW-1185">Reference proteome</keyword>